<evidence type="ECO:0000313" key="6">
    <source>
        <dbReference type="EMBL" id="OUS43044.1"/>
    </source>
</evidence>
<feature type="transmembrane region" description="Helical" evidence="5">
    <location>
        <begin position="102"/>
        <end position="120"/>
    </location>
</feature>
<sequence length="321" mass="32929">MRAAARKAVGLGLLPAARATSVRAPTLARAEATPLRTLAHQRVHARRLHDANSIPPEDRRRAMMMSAPLGFLAGAFGSCVGVGGGALVVPVLASATAAPQRVLSGTTLVAVVSTAIVSATRFGSEGLIDVEAAAILGGAAMLSAPMGARMTAKMNCEALRRTLAFFLLFAAPLVPMKALAFKMKESDENMKDKVRAFDAKSSAPQLVAIGMTAGVASGLLGIGGGTIVTPLLALVTPLPQAAVLGTSLLAMIPPSVVALATHHRMGNVEPRMGAALAFGTALGSAFGSSFAVDAPRGALEAMFFFGMLFLSRSTFRALKKL</sequence>
<evidence type="ECO:0000256" key="5">
    <source>
        <dbReference type="SAM" id="Phobius"/>
    </source>
</evidence>
<feature type="transmembrane region" description="Helical" evidence="5">
    <location>
        <begin position="69"/>
        <end position="96"/>
    </location>
</feature>
<feature type="transmembrane region" description="Helical" evidence="5">
    <location>
        <begin position="241"/>
        <end position="260"/>
    </location>
</feature>
<reference evidence="6" key="1">
    <citation type="submission" date="2017-04" db="EMBL/GenBank/DDBJ databases">
        <title>Population genomics of picophytoplankton unveils novel chromosome hypervariability.</title>
        <authorList>
            <consortium name="DOE Joint Genome Institute"/>
            <person name="Blanc-Mathieu R."/>
            <person name="Krasovec M."/>
            <person name="Hebrard M."/>
            <person name="Yau S."/>
            <person name="Desgranges E."/>
            <person name="Martin J."/>
            <person name="Schackwitz W."/>
            <person name="Kuo A."/>
            <person name="Salin G."/>
            <person name="Donnadieu C."/>
            <person name="Desdevises Y."/>
            <person name="Sanchez-Ferandin S."/>
            <person name="Moreau H."/>
            <person name="Rivals E."/>
            <person name="Grigoriev I.V."/>
            <person name="Grimsley N."/>
            <person name="Eyre-Walker A."/>
            <person name="Piganeau G."/>
        </authorList>
    </citation>
    <scope>NUCLEOTIDE SEQUENCE [LARGE SCALE GENOMIC DNA]</scope>
    <source>
        <strain evidence="6">RCC 1115</strain>
    </source>
</reference>
<keyword evidence="2 5" id="KW-0812">Transmembrane</keyword>
<feature type="transmembrane region" description="Helical" evidence="5">
    <location>
        <begin position="202"/>
        <end position="235"/>
    </location>
</feature>
<feature type="transmembrane region" description="Helical" evidence="5">
    <location>
        <begin position="298"/>
        <end position="315"/>
    </location>
</feature>
<dbReference type="InterPro" id="IPR051598">
    <property type="entry name" value="TSUP/Inactive_protease-like"/>
</dbReference>
<accession>A0A1Y5I494</accession>
<evidence type="ECO:0000256" key="1">
    <source>
        <dbReference type="ARBA" id="ARBA00004141"/>
    </source>
</evidence>
<evidence type="ECO:0000256" key="4">
    <source>
        <dbReference type="ARBA" id="ARBA00023136"/>
    </source>
</evidence>
<dbReference type="AlphaFoldDB" id="A0A1Y5I494"/>
<dbReference type="Pfam" id="PF01925">
    <property type="entry name" value="TauE"/>
    <property type="match status" value="2"/>
</dbReference>
<proteinExistence type="predicted"/>
<dbReference type="eggNOG" id="ENOG502RZ7R">
    <property type="taxonomic scope" value="Eukaryota"/>
</dbReference>
<feature type="transmembrane region" description="Helical" evidence="5">
    <location>
        <begin position="272"/>
        <end position="292"/>
    </location>
</feature>
<evidence type="ECO:0000256" key="3">
    <source>
        <dbReference type="ARBA" id="ARBA00022989"/>
    </source>
</evidence>
<keyword evidence="3 5" id="KW-1133">Transmembrane helix</keyword>
<dbReference type="InterPro" id="IPR002781">
    <property type="entry name" value="TM_pro_TauE-like"/>
</dbReference>
<feature type="transmembrane region" description="Helical" evidence="5">
    <location>
        <begin position="132"/>
        <end position="151"/>
    </location>
</feature>
<dbReference type="PANTHER" id="PTHR43701">
    <property type="entry name" value="MEMBRANE TRANSPORTER PROTEIN MJ0441-RELATED"/>
    <property type="match status" value="1"/>
</dbReference>
<dbReference type="Proteomes" id="UP000195557">
    <property type="component" value="Unassembled WGS sequence"/>
</dbReference>
<organism evidence="6">
    <name type="scientific">Ostreococcus tauri</name>
    <name type="common">Marine green alga</name>
    <dbReference type="NCBI Taxonomy" id="70448"/>
    <lineage>
        <taxon>Eukaryota</taxon>
        <taxon>Viridiplantae</taxon>
        <taxon>Chlorophyta</taxon>
        <taxon>Mamiellophyceae</taxon>
        <taxon>Mamiellales</taxon>
        <taxon>Bathycoccaceae</taxon>
        <taxon>Ostreococcus</taxon>
    </lineage>
</organism>
<gene>
    <name evidence="6" type="ORF">BE221DRAFT_81310</name>
</gene>
<feature type="transmembrane region" description="Helical" evidence="5">
    <location>
        <begin position="163"/>
        <end position="181"/>
    </location>
</feature>
<keyword evidence="4 5" id="KW-0472">Membrane</keyword>
<comment type="subcellular location">
    <subcellularLocation>
        <location evidence="1">Membrane</location>
        <topology evidence="1">Multi-pass membrane protein</topology>
    </subcellularLocation>
</comment>
<name>A0A1Y5I494_OSTTA</name>
<dbReference type="EMBL" id="KZ155835">
    <property type="protein sequence ID" value="OUS43044.1"/>
    <property type="molecule type" value="Genomic_DNA"/>
</dbReference>
<protein>
    <submittedName>
        <fullName evidence="6">Sulfite exporter TauE/SafE-domain-containing protein</fullName>
    </submittedName>
</protein>
<dbReference type="GO" id="GO:0016020">
    <property type="term" value="C:membrane"/>
    <property type="evidence" value="ECO:0007669"/>
    <property type="project" value="UniProtKB-SubCell"/>
</dbReference>
<dbReference type="PANTHER" id="PTHR43701:SF2">
    <property type="entry name" value="MEMBRANE TRANSPORTER PROTEIN YJNA-RELATED"/>
    <property type="match status" value="1"/>
</dbReference>
<evidence type="ECO:0000256" key="2">
    <source>
        <dbReference type="ARBA" id="ARBA00022692"/>
    </source>
</evidence>